<dbReference type="NCBIfam" id="TIGR01189">
    <property type="entry name" value="ccmA"/>
    <property type="match status" value="1"/>
</dbReference>
<evidence type="ECO:0000256" key="1">
    <source>
        <dbReference type="ARBA" id="ARBA00022448"/>
    </source>
</evidence>
<dbReference type="SUPFAM" id="SSF52540">
    <property type="entry name" value="P-loop containing nucleoside triphosphate hydrolases"/>
    <property type="match status" value="1"/>
</dbReference>
<dbReference type="PANTHER" id="PTHR43499:SF1">
    <property type="entry name" value="ABC TRANSPORTER I FAMILY MEMBER 1"/>
    <property type="match status" value="1"/>
</dbReference>
<evidence type="ECO:0000313" key="8">
    <source>
        <dbReference type="Proteomes" id="UP000232693"/>
    </source>
</evidence>
<keyword evidence="6" id="KW-0472">Membrane</keyword>
<keyword evidence="3" id="KW-0201">Cytochrome c-type biogenesis</keyword>
<dbReference type="Pfam" id="PF00005">
    <property type="entry name" value="ABC_tran"/>
    <property type="match status" value="1"/>
</dbReference>
<gene>
    <name evidence="7" type="primary">ccmA</name>
    <name evidence="7" type="ORF">CW740_07725</name>
</gene>
<keyword evidence="4 7" id="KW-0067">ATP-binding</keyword>
<dbReference type="AlphaFoldDB" id="A0A2K9ANE4"/>
<evidence type="ECO:0000256" key="3">
    <source>
        <dbReference type="ARBA" id="ARBA00022748"/>
    </source>
</evidence>
<dbReference type="OrthoDB" id="9800654at2"/>
<accession>A0A2K9ANE4</accession>
<dbReference type="PROSITE" id="PS50893">
    <property type="entry name" value="ABC_TRANSPORTER_2"/>
    <property type="match status" value="1"/>
</dbReference>
<dbReference type="Proteomes" id="UP000232693">
    <property type="component" value="Chromosome"/>
</dbReference>
<reference evidence="7 8" key="1">
    <citation type="submission" date="2017-12" db="EMBL/GenBank/DDBJ databases">
        <title>Kangiella profundi FT102 completed genome.</title>
        <authorList>
            <person name="Xu J."/>
            <person name="Wang J."/>
            <person name="Lu Y."/>
        </authorList>
    </citation>
    <scope>NUCLEOTIDE SEQUENCE [LARGE SCALE GENOMIC DNA]</scope>
    <source>
        <strain evidence="7 8">FT102</strain>
    </source>
</reference>
<dbReference type="GO" id="GO:0022857">
    <property type="term" value="F:transmembrane transporter activity"/>
    <property type="evidence" value="ECO:0007669"/>
    <property type="project" value="InterPro"/>
</dbReference>
<dbReference type="EMBL" id="CP025120">
    <property type="protein sequence ID" value="AUD79142.1"/>
    <property type="molecule type" value="Genomic_DNA"/>
</dbReference>
<sequence>MTNKGLSASDLTISRAEHVLLEGAELELAPSTITYLYGENGAGKTSLMRCLSGLLQADSGKIHWNGQLITSLDSDYFQDLIFLAHALSMKAELTIFENLSFYARLRGVKDPKPLIDKATTELGIGQLQNRRFAELSAGQQHKVALCRLVIEPAKIWILDEPFVNLDKGTRHWLAELIQQFARQGGTVLFTSHHEIEELAIDQRIGIEH</sequence>
<dbReference type="GO" id="GO:0005524">
    <property type="term" value="F:ATP binding"/>
    <property type="evidence" value="ECO:0007669"/>
    <property type="project" value="UniProtKB-KW"/>
</dbReference>
<dbReference type="RefSeq" id="WP_106646974.1">
    <property type="nucleotide sequence ID" value="NZ_BMGO01000001.1"/>
</dbReference>
<dbReference type="InterPro" id="IPR003593">
    <property type="entry name" value="AAA+_ATPase"/>
</dbReference>
<dbReference type="PANTHER" id="PTHR43499">
    <property type="entry name" value="ABC TRANSPORTER I FAMILY MEMBER 1"/>
    <property type="match status" value="1"/>
</dbReference>
<dbReference type="InterPro" id="IPR005895">
    <property type="entry name" value="ABC_transptr_haem_export_CcmA"/>
</dbReference>
<proteinExistence type="predicted"/>
<keyword evidence="2" id="KW-0547">Nucleotide-binding</keyword>
<organism evidence="7 8">
    <name type="scientific">Kangiella profundi</name>
    <dbReference type="NCBI Taxonomy" id="1561924"/>
    <lineage>
        <taxon>Bacteria</taxon>
        <taxon>Pseudomonadati</taxon>
        <taxon>Pseudomonadota</taxon>
        <taxon>Gammaproteobacteria</taxon>
        <taxon>Kangiellales</taxon>
        <taxon>Kangiellaceae</taxon>
        <taxon>Kangiella</taxon>
    </lineage>
</organism>
<dbReference type="Gene3D" id="3.40.50.300">
    <property type="entry name" value="P-loop containing nucleotide triphosphate hydrolases"/>
    <property type="match status" value="1"/>
</dbReference>
<evidence type="ECO:0000256" key="5">
    <source>
        <dbReference type="ARBA" id="ARBA00022967"/>
    </source>
</evidence>
<keyword evidence="5" id="KW-1278">Translocase</keyword>
<dbReference type="SMART" id="SM00382">
    <property type="entry name" value="AAA"/>
    <property type="match status" value="1"/>
</dbReference>
<evidence type="ECO:0000256" key="6">
    <source>
        <dbReference type="ARBA" id="ARBA00023136"/>
    </source>
</evidence>
<name>A0A2K9ANE4_9GAMM</name>
<dbReference type="InterPro" id="IPR027417">
    <property type="entry name" value="P-loop_NTPase"/>
</dbReference>
<evidence type="ECO:0000256" key="2">
    <source>
        <dbReference type="ARBA" id="ARBA00022741"/>
    </source>
</evidence>
<evidence type="ECO:0000313" key="7">
    <source>
        <dbReference type="EMBL" id="AUD79142.1"/>
    </source>
</evidence>
<dbReference type="KEGG" id="kpd:CW740_07725"/>
<evidence type="ECO:0000256" key="4">
    <source>
        <dbReference type="ARBA" id="ARBA00022840"/>
    </source>
</evidence>
<dbReference type="GO" id="GO:0017004">
    <property type="term" value="P:cytochrome complex assembly"/>
    <property type="evidence" value="ECO:0007669"/>
    <property type="project" value="UniProtKB-KW"/>
</dbReference>
<protein>
    <submittedName>
        <fullName evidence="7">Heme ABC exporter ATP-binding protein CcmA</fullName>
    </submittedName>
</protein>
<keyword evidence="1" id="KW-0813">Transport</keyword>
<dbReference type="GO" id="GO:0016887">
    <property type="term" value="F:ATP hydrolysis activity"/>
    <property type="evidence" value="ECO:0007669"/>
    <property type="project" value="InterPro"/>
</dbReference>
<keyword evidence="8" id="KW-1185">Reference proteome</keyword>
<dbReference type="InterPro" id="IPR003439">
    <property type="entry name" value="ABC_transporter-like_ATP-bd"/>
</dbReference>